<dbReference type="Gene3D" id="3.40.50.410">
    <property type="entry name" value="von Willebrand factor, type A domain"/>
    <property type="match status" value="1"/>
</dbReference>
<feature type="domain" description="VWFA" evidence="2">
    <location>
        <begin position="94"/>
        <end position="281"/>
    </location>
</feature>
<protein>
    <submittedName>
        <fullName evidence="3">von Willebrand factor, type A</fullName>
    </submittedName>
</protein>
<dbReference type="Pfam" id="PF00092">
    <property type="entry name" value="VWA"/>
    <property type="match status" value="1"/>
</dbReference>
<dbReference type="PANTHER" id="PTHR22550:SF18">
    <property type="entry name" value="VWFA DOMAIN-CONTAINING PROTEIN"/>
    <property type="match status" value="1"/>
</dbReference>
<gene>
    <name evidence="3" type="ORF">AKL17_0693</name>
</gene>
<dbReference type="InterPro" id="IPR036465">
    <property type="entry name" value="vWFA_dom_sf"/>
</dbReference>
<evidence type="ECO:0000313" key="3">
    <source>
        <dbReference type="EMBL" id="AMY67953.1"/>
    </source>
</evidence>
<sequence length="323" mass="33728">MTDLFGLILAAPQALLLLPLPLLARRLLPPRPAQLAAMRLPGAIGAAALPADARRRSLGRSRALKALLWCALVLALSGPARLVATADTSASGRDIMLSLDLSGSMAIEDFDLGGQRISRLAAVKQVAQGFVTSRAGDRIGLVLFADRAYVAAPLTHDLAAVSRAIEEAGIGITGRSTAIAEGLGLALKRVVAGAARGQVIVLLSDGKETGARMDARQVAALAAERGVRVHTIALGPDDLETRPASRDAVDIAMLREIAAASGGTSYRVRDMADLAAMATDLDRLEPNPSRRPPVLVPQPVWIWPAMVALLAGLWLGLDPRGTA</sequence>
<organism evidence="3 4">
    <name type="scientific">Frigidibacter mobilis</name>
    <dbReference type="NCBI Taxonomy" id="1335048"/>
    <lineage>
        <taxon>Bacteria</taxon>
        <taxon>Pseudomonadati</taxon>
        <taxon>Pseudomonadota</taxon>
        <taxon>Alphaproteobacteria</taxon>
        <taxon>Rhodobacterales</taxon>
        <taxon>Paracoccaceae</taxon>
        <taxon>Frigidibacter</taxon>
    </lineage>
</organism>
<dbReference type="PATRIC" id="fig|1335048.3.peg.719"/>
<dbReference type="OrthoDB" id="6206554at2"/>
<evidence type="ECO:0000259" key="2">
    <source>
        <dbReference type="PROSITE" id="PS50234"/>
    </source>
</evidence>
<accession>A0A161GJ83</accession>
<feature type="transmembrane region" description="Helical" evidence="1">
    <location>
        <begin position="300"/>
        <end position="317"/>
    </location>
</feature>
<dbReference type="STRING" id="1335048.AKL17_0693"/>
<keyword evidence="1" id="KW-0812">Transmembrane</keyword>
<dbReference type="InterPro" id="IPR050768">
    <property type="entry name" value="UPF0353/GerABKA_families"/>
</dbReference>
<name>A0A161GJ83_9RHOB</name>
<dbReference type="AlphaFoldDB" id="A0A161GJ83"/>
<dbReference type="SMART" id="SM00327">
    <property type="entry name" value="VWA"/>
    <property type="match status" value="1"/>
</dbReference>
<dbReference type="Proteomes" id="UP000076128">
    <property type="component" value="Chromosome"/>
</dbReference>
<reference evidence="3 4" key="1">
    <citation type="submission" date="2015-09" db="EMBL/GenBank/DDBJ databases">
        <title>Complete genome sequence of Defluviimonas alba cai42t isolated from an oilfield in Xinjiang.</title>
        <authorList>
            <person name="Geng S."/>
            <person name="Pan X."/>
            <person name="Wu X."/>
        </authorList>
    </citation>
    <scope>NUCLEOTIDE SEQUENCE [LARGE SCALE GENOMIC DNA]</scope>
    <source>
        <strain evidence="4">cai42</strain>
    </source>
</reference>
<proteinExistence type="predicted"/>
<keyword evidence="4" id="KW-1185">Reference proteome</keyword>
<evidence type="ECO:0000256" key="1">
    <source>
        <dbReference type="SAM" id="Phobius"/>
    </source>
</evidence>
<dbReference type="PANTHER" id="PTHR22550">
    <property type="entry name" value="SPORE GERMINATION PROTEIN"/>
    <property type="match status" value="1"/>
</dbReference>
<dbReference type="RefSeq" id="WP_066809752.1">
    <property type="nucleotide sequence ID" value="NZ_CP012661.1"/>
</dbReference>
<dbReference type="SUPFAM" id="SSF53300">
    <property type="entry name" value="vWA-like"/>
    <property type="match status" value="1"/>
</dbReference>
<keyword evidence="1" id="KW-1133">Transmembrane helix</keyword>
<dbReference type="PROSITE" id="PS50234">
    <property type="entry name" value="VWFA"/>
    <property type="match status" value="1"/>
</dbReference>
<evidence type="ECO:0000313" key="4">
    <source>
        <dbReference type="Proteomes" id="UP000076128"/>
    </source>
</evidence>
<keyword evidence="1" id="KW-0472">Membrane</keyword>
<dbReference type="InterPro" id="IPR002035">
    <property type="entry name" value="VWF_A"/>
</dbReference>
<dbReference type="EMBL" id="CP012661">
    <property type="protein sequence ID" value="AMY67953.1"/>
    <property type="molecule type" value="Genomic_DNA"/>
</dbReference>
<dbReference type="KEGG" id="daa:AKL17_0693"/>